<dbReference type="Proteomes" id="UP000006039">
    <property type="component" value="Unassembled WGS sequence"/>
</dbReference>
<proteinExistence type="predicted"/>
<dbReference type="AlphaFoldDB" id="J3NIK4"/>
<protein>
    <submittedName>
        <fullName evidence="2 3">Uncharacterized protein</fullName>
    </submittedName>
</protein>
<dbReference type="GeneID" id="20341541"/>
<keyword evidence="4" id="KW-1185">Reference proteome</keyword>
<reference evidence="2" key="2">
    <citation type="submission" date="2010-07" db="EMBL/GenBank/DDBJ databases">
        <authorList>
            <consortium name="The Broad Institute Genome Sequencing Platform"/>
            <consortium name="Broad Institute Genome Sequencing Center for Infectious Disease"/>
            <person name="Ma L.-J."/>
            <person name="Dead R."/>
            <person name="Young S."/>
            <person name="Zeng Q."/>
            <person name="Koehrsen M."/>
            <person name="Alvarado L."/>
            <person name="Berlin A."/>
            <person name="Chapman S.B."/>
            <person name="Chen Z."/>
            <person name="Freedman E."/>
            <person name="Gellesch M."/>
            <person name="Goldberg J."/>
            <person name="Griggs A."/>
            <person name="Gujja S."/>
            <person name="Heilman E.R."/>
            <person name="Heiman D."/>
            <person name="Hepburn T."/>
            <person name="Howarth C."/>
            <person name="Jen D."/>
            <person name="Larson L."/>
            <person name="Mehta T."/>
            <person name="Neiman D."/>
            <person name="Pearson M."/>
            <person name="Roberts A."/>
            <person name="Saif S."/>
            <person name="Shea T."/>
            <person name="Shenoy N."/>
            <person name="Sisk P."/>
            <person name="Stolte C."/>
            <person name="Sykes S."/>
            <person name="Walk T."/>
            <person name="White J."/>
            <person name="Yandava C."/>
            <person name="Haas B."/>
            <person name="Nusbaum C."/>
            <person name="Birren B."/>
        </authorList>
    </citation>
    <scope>NUCLEOTIDE SEQUENCE</scope>
    <source>
        <strain evidence="2">R3-111a-1</strain>
    </source>
</reference>
<feature type="region of interest" description="Disordered" evidence="1">
    <location>
        <begin position="1"/>
        <end position="54"/>
    </location>
</feature>
<feature type="region of interest" description="Disordered" evidence="1">
    <location>
        <begin position="69"/>
        <end position="93"/>
    </location>
</feature>
<dbReference type="EnsemblFungi" id="EJT81097">
    <property type="protein sequence ID" value="EJT81097"/>
    <property type="gene ID" value="GGTG_01083"/>
</dbReference>
<gene>
    <name evidence="3" type="primary">20341541</name>
    <name evidence="2" type="ORF">GGTG_01083</name>
</gene>
<evidence type="ECO:0000256" key="1">
    <source>
        <dbReference type="SAM" id="MobiDB-lite"/>
    </source>
</evidence>
<reference evidence="4" key="1">
    <citation type="submission" date="2010-07" db="EMBL/GenBank/DDBJ databases">
        <title>The genome sequence of Gaeumannomyces graminis var. tritici strain R3-111a-1.</title>
        <authorList>
            <consortium name="The Broad Institute Genome Sequencing Platform"/>
            <person name="Ma L.-J."/>
            <person name="Dead R."/>
            <person name="Young S."/>
            <person name="Zeng Q."/>
            <person name="Koehrsen M."/>
            <person name="Alvarado L."/>
            <person name="Berlin A."/>
            <person name="Chapman S.B."/>
            <person name="Chen Z."/>
            <person name="Freedman E."/>
            <person name="Gellesch M."/>
            <person name="Goldberg J."/>
            <person name="Griggs A."/>
            <person name="Gujja S."/>
            <person name="Heilman E.R."/>
            <person name="Heiman D."/>
            <person name="Hepburn T."/>
            <person name="Howarth C."/>
            <person name="Jen D."/>
            <person name="Larson L."/>
            <person name="Mehta T."/>
            <person name="Neiman D."/>
            <person name="Pearson M."/>
            <person name="Roberts A."/>
            <person name="Saif S."/>
            <person name="Shea T."/>
            <person name="Shenoy N."/>
            <person name="Sisk P."/>
            <person name="Stolte C."/>
            <person name="Sykes S."/>
            <person name="Walk T."/>
            <person name="White J."/>
            <person name="Yandava C."/>
            <person name="Haas B."/>
            <person name="Nusbaum C."/>
            <person name="Birren B."/>
        </authorList>
    </citation>
    <scope>NUCLEOTIDE SEQUENCE [LARGE SCALE GENOMIC DNA]</scope>
    <source>
        <strain evidence="4">R3-111a-1</strain>
    </source>
</reference>
<dbReference type="EMBL" id="GL385395">
    <property type="protein sequence ID" value="EJT81097.1"/>
    <property type="molecule type" value="Genomic_DNA"/>
</dbReference>
<reference evidence="3" key="4">
    <citation type="journal article" date="2015" name="G3 (Bethesda)">
        <title>Genome sequences of three phytopathogenic species of the Magnaporthaceae family of fungi.</title>
        <authorList>
            <person name="Okagaki L.H."/>
            <person name="Nunes C.C."/>
            <person name="Sailsbery J."/>
            <person name="Clay B."/>
            <person name="Brown D."/>
            <person name="John T."/>
            <person name="Oh Y."/>
            <person name="Young N."/>
            <person name="Fitzgerald M."/>
            <person name="Haas B.J."/>
            <person name="Zeng Q."/>
            <person name="Young S."/>
            <person name="Adiconis X."/>
            <person name="Fan L."/>
            <person name="Levin J.Z."/>
            <person name="Mitchell T.K."/>
            <person name="Okubara P.A."/>
            <person name="Farman M.L."/>
            <person name="Kohn L.M."/>
            <person name="Birren B."/>
            <person name="Ma L.-J."/>
            <person name="Dean R.A."/>
        </authorList>
    </citation>
    <scope>NUCLEOTIDE SEQUENCE</scope>
    <source>
        <strain evidence="3">R3-111a-1</strain>
    </source>
</reference>
<dbReference type="RefSeq" id="XP_009217106.1">
    <property type="nucleotide sequence ID" value="XM_009218842.1"/>
</dbReference>
<name>J3NIK4_GAET3</name>
<reference evidence="3" key="5">
    <citation type="submission" date="2018-04" db="UniProtKB">
        <authorList>
            <consortium name="EnsemblFungi"/>
        </authorList>
    </citation>
    <scope>IDENTIFICATION</scope>
    <source>
        <strain evidence="3">R3-111a-1</strain>
    </source>
</reference>
<dbReference type="VEuPathDB" id="FungiDB:GGTG_01083"/>
<evidence type="ECO:0000313" key="4">
    <source>
        <dbReference type="Proteomes" id="UP000006039"/>
    </source>
</evidence>
<reference evidence="2" key="3">
    <citation type="submission" date="2010-09" db="EMBL/GenBank/DDBJ databases">
        <title>Annotation of Gaeumannomyces graminis var. tritici R3-111a-1.</title>
        <authorList>
            <consortium name="The Broad Institute Genome Sequencing Platform"/>
            <person name="Ma L.-J."/>
            <person name="Dead R."/>
            <person name="Young S.K."/>
            <person name="Zeng Q."/>
            <person name="Gargeya S."/>
            <person name="Fitzgerald M."/>
            <person name="Haas B."/>
            <person name="Abouelleil A."/>
            <person name="Alvarado L."/>
            <person name="Arachchi H.M."/>
            <person name="Berlin A."/>
            <person name="Brown A."/>
            <person name="Chapman S.B."/>
            <person name="Chen Z."/>
            <person name="Dunbar C."/>
            <person name="Freedman E."/>
            <person name="Gearin G."/>
            <person name="Gellesch M."/>
            <person name="Goldberg J."/>
            <person name="Griggs A."/>
            <person name="Gujja S."/>
            <person name="Heiman D."/>
            <person name="Howarth C."/>
            <person name="Larson L."/>
            <person name="Lui A."/>
            <person name="MacDonald P.J.P."/>
            <person name="Mehta T."/>
            <person name="Montmayeur A."/>
            <person name="Murphy C."/>
            <person name="Neiman D."/>
            <person name="Pearson M."/>
            <person name="Priest M."/>
            <person name="Roberts A."/>
            <person name="Saif S."/>
            <person name="Shea T."/>
            <person name="Shenoy N."/>
            <person name="Sisk P."/>
            <person name="Stolte C."/>
            <person name="Sykes S."/>
            <person name="Yandava C."/>
            <person name="Wortman J."/>
            <person name="Nusbaum C."/>
            <person name="Birren B."/>
        </authorList>
    </citation>
    <scope>NUCLEOTIDE SEQUENCE</scope>
    <source>
        <strain evidence="2">R3-111a-1</strain>
    </source>
</reference>
<evidence type="ECO:0000313" key="3">
    <source>
        <dbReference type="EnsemblFungi" id="EJT81097"/>
    </source>
</evidence>
<evidence type="ECO:0000313" key="2">
    <source>
        <dbReference type="EMBL" id="EJT81097.1"/>
    </source>
</evidence>
<accession>J3NIK4</accession>
<feature type="compositionally biased region" description="Basic and acidic residues" evidence="1">
    <location>
        <begin position="10"/>
        <end position="20"/>
    </location>
</feature>
<organism evidence="2">
    <name type="scientific">Gaeumannomyces tritici (strain R3-111a-1)</name>
    <name type="common">Wheat and barley take-all root rot fungus</name>
    <name type="synonym">Gaeumannomyces graminis var. tritici</name>
    <dbReference type="NCBI Taxonomy" id="644352"/>
    <lineage>
        <taxon>Eukaryota</taxon>
        <taxon>Fungi</taxon>
        <taxon>Dikarya</taxon>
        <taxon>Ascomycota</taxon>
        <taxon>Pezizomycotina</taxon>
        <taxon>Sordariomycetes</taxon>
        <taxon>Sordariomycetidae</taxon>
        <taxon>Magnaporthales</taxon>
        <taxon>Magnaporthaceae</taxon>
        <taxon>Gaeumannomyces</taxon>
    </lineage>
</organism>
<sequence length="192" mass="21151">MHRPGKSCRARQETVERDSDIVGQGSGSSSTRPRLSKVGRYEGRGRLADVASRRPVRRSKAFLVARFRPGDQQHAMPAQEKGQAHTHSSTQEMDCRWGRERVEGGLGMSGEYHLIGEQQGHPSNHSSQDGRDEYCSVPNQAFGGFRLQPAGQGLSSGVDNGEAGGTLRTLAGVHRTMQAWTRCESTRRDKQH</sequence>
<dbReference type="HOGENOM" id="CLU_1415249_0_0_1"/>